<organism evidence="2 3">
    <name type="scientific">Streptomyces bikiniensis</name>
    <dbReference type="NCBI Taxonomy" id="1896"/>
    <lineage>
        <taxon>Bacteria</taxon>
        <taxon>Bacillati</taxon>
        <taxon>Actinomycetota</taxon>
        <taxon>Actinomycetes</taxon>
        <taxon>Kitasatosporales</taxon>
        <taxon>Streptomycetaceae</taxon>
        <taxon>Streptomyces</taxon>
    </lineage>
</organism>
<evidence type="ECO:0000313" key="2">
    <source>
        <dbReference type="EMBL" id="MFI9118186.1"/>
    </source>
</evidence>
<feature type="region of interest" description="Disordered" evidence="1">
    <location>
        <begin position="1"/>
        <end position="24"/>
    </location>
</feature>
<evidence type="ECO:0000313" key="3">
    <source>
        <dbReference type="Proteomes" id="UP001614391"/>
    </source>
</evidence>
<evidence type="ECO:0000256" key="1">
    <source>
        <dbReference type="SAM" id="MobiDB-lite"/>
    </source>
</evidence>
<reference evidence="2 3" key="1">
    <citation type="submission" date="2024-10" db="EMBL/GenBank/DDBJ databases">
        <title>The Natural Products Discovery Center: Release of the First 8490 Sequenced Strains for Exploring Actinobacteria Biosynthetic Diversity.</title>
        <authorList>
            <person name="Kalkreuter E."/>
            <person name="Kautsar S.A."/>
            <person name="Yang D."/>
            <person name="Bader C.D."/>
            <person name="Teijaro C.N."/>
            <person name="Fluegel L."/>
            <person name="Davis C.M."/>
            <person name="Simpson J.R."/>
            <person name="Lauterbach L."/>
            <person name="Steele A.D."/>
            <person name="Gui C."/>
            <person name="Meng S."/>
            <person name="Li G."/>
            <person name="Viehrig K."/>
            <person name="Ye F."/>
            <person name="Su P."/>
            <person name="Kiefer A.F."/>
            <person name="Nichols A."/>
            <person name="Cepeda A.J."/>
            <person name="Yan W."/>
            <person name="Fan B."/>
            <person name="Jiang Y."/>
            <person name="Adhikari A."/>
            <person name="Zheng C.-J."/>
            <person name="Schuster L."/>
            <person name="Cowan T.M."/>
            <person name="Smanski M.J."/>
            <person name="Chevrette M.G."/>
            <person name="De Carvalho L.P.S."/>
            <person name="Shen B."/>
        </authorList>
    </citation>
    <scope>NUCLEOTIDE SEQUENCE [LARGE SCALE GENOMIC DNA]</scope>
    <source>
        <strain evidence="2 3">NPDC053346</strain>
    </source>
</reference>
<feature type="compositionally biased region" description="Basic and acidic residues" evidence="1">
    <location>
        <begin position="14"/>
        <end position="24"/>
    </location>
</feature>
<dbReference type="EMBL" id="JBITYT010000001">
    <property type="protein sequence ID" value="MFI9118186.1"/>
    <property type="molecule type" value="Genomic_DNA"/>
</dbReference>
<sequence length="72" mass="7868">MFEHTGWTSGAGRGADRTARLPDRTARLPDLATVDLRTLRVLEDPALVAEVDRVLGRASELGESWFSDEGAE</sequence>
<evidence type="ECO:0008006" key="4">
    <source>
        <dbReference type="Google" id="ProtNLM"/>
    </source>
</evidence>
<accession>A0ABW8CMV3</accession>
<dbReference type="Proteomes" id="UP001614391">
    <property type="component" value="Unassembled WGS sequence"/>
</dbReference>
<keyword evidence="3" id="KW-1185">Reference proteome</keyword>
<proteinExistence type="predicted"/>
<name>A0ABW8CMV3_STRBI</name>
<protein>
    <recommendedName>
        <fullName evidence="4">FXSXX-COOH protein</fullName>
    </recommendedName>
</protein>
<gene>
    <name evidence="2" type="ORF">ACIGW0_02065</name>
</gene>
<comment type="caution">
    <text evidence="2">The sequence shown here is derived from an EMBL/GenBank/DDBJ whole genome shotgun (WGS) entry which is preliminary data.</text>
</comment>
<dbReference type="RefSeq" id="WP_399609871.1">
    <property type="nucleotide sequence ID" value="NZ_JBITYT010000001.1"/>
</dbReference>